<dbReference type="Proteomes" id="UP000001075">
    <property type="component" value="Unassembled WGS sequence"/>
</dbReference>
<evidence type="ECO:0000313" key="2">
    <source>
        <dbReference type="Proteomes" id="UP000001075"/>
    </source>
</evidence>
<dbReference type="InParanoid" id="G3HEW1"/>
<reference evidence="2" key="1">
    <citation type="journal article" date="2011" name="Nat. Biotechnol.">
        <title>The genomic sequence of the Chinese hamster ovary (CHO)-K1 cell line.</title>
        <authorList>
            <person name="Xu X."/>
            <person name="Nagarajan H."/>
            <person name="Lewis N.E."/>
            <person name="Pan S."/>
            <person name="Cai Z."/>
            <person name="Liu X."/>
            <person name="Chen W."/>
            <person name="Xie M."/>
            <person name="Wang W."/>
            <person name="Hammond S."/>
            <person name="Andersen M.R."/>
            <person name="Neff N."/>
            <person name="Passarelli B."/>
            <person name="Koh W."/>
            <person name="Fan H.C."/>
            <person name="Wang J."/>
            <person name="Gui Y."/>
            <person name="Lee K.H."/>
            <person name="Betenbaugh M.J."/>
            <person name="Quake S.R."/>
            <person name="Famili I."/>
            <person name="Palsson B.O."/>
            <person name="Wang J."/>
        </authorList>
    </citation>
    <scope>NUCLEOTIDE SEQUENCE [LARGE SCALE GENOMIC DNA]</scope>
    <source>
        <strain evidence="2">CHO K1 cell line</strain>
    </source>
</reference>
<organism evidence="1 2">
    <name type="scientific">Cricetulus griseus</name>
    <name type="common">Chinese hamster</name>
    <name type="synonym">Cricetulus barabensis griseus</name>
    <dbReference type="NCBI Taxonomy" id="10029"/>
    <lineage>
        <taxon>Eukaryota</taxon>
        <taxon>Metazoa</taxon>
        <taxon>Chordata</taxon>
        <taxon>Craniata</taxon>
        <taxon>Vertebrata</taxon>
        <taxon>Euteleostomi</taxon>
        <taxon>Mammalia</taxon>
        <taxon>Eutheria</taxon>
        <taxon>Euarchontoglires</taxon>
        <taxon>Glires</taxon>
        <taxon>Rodentia</taxon>
        <taxon>Myomorpha</taxon>
        <taxon>Muroidea</taxon>
        <taxon>Cricetidae</taxon>
        <taxon>Cricetinae</taxon>
        <taxon>Cricetulus</taxon>
    </lineage>
</organism>
<protein>
    <submittedName>
        <fullName evidence="1">Uncharacterized protein</fullName>
    </submittedName>
</protein>
<name>G3HEW1_CRIGR</name>
<accession>G3HEW1</accession>
<gene>
    <name evidence="1" type="ORF">I79_009108</name>
</gene>
<sequence length="75" mass="8794">MGNKSIKRSSTSLAIREIKIKTTVRFYLTFQKGSHEENKQPAWSGIHANNQLWRTCRRFKVSLVYIATSRPVRDR</sequence>
<dbReference type="AlphaFoldDB" id="G3HEW1"/>
<dbReference type="EMBL" id="JH000321">
    <property type="protein sequence ID" value="EGW02709.1"/>
    <property type="molecule type" value="Genomic_DNA"/>
</dbReference>
<proteinExistence type="predicted"/>
<evidence type="ECO:0000313" key="1">
    <source>
        <dbReference type="EMBL" id="EGW02709.1"/>
    </source>
</evidence>